<reference evidence="2" key="1">
    <citation type="submission" date="2019-11" db="EMBL/GenBank/DDBJ databases">
        <title>Description of Pedobacter sp. LMG 31464T.</title>
        <authorList>
            <person name="Carlier A."/>
            <person name="Qi S."/>
            <person name="Vandamme P."/>
        </authorList>
    </citation>
    <scope>NUCLEOTIDE SEQUENCE</scope>
    <source>
        <strain evidence="2">LMG 31464</strain>
    </source>
</reference>
<dbReference type="Pfam" id="PF22563">
    <property type="entry name" value="iREC"/>
    <property type="match status" value="1"/>
</dbReference>
<comment type="caution">
    <text evidence="2">The sequence shown here is derived from an EMBL/GenBank/DDBJ whole genome shotgun (WGS) entry which is preliminary data.</text>
</comment>
<evidence type="ECO:0000313" key="3">
    <source>
        <dbReference type="Proteomes" id="UP000601055"/>
    </source>
</evidence>
<dbReference type="Gene3D" id="3.40.50.2300">
    <property type="match status" value="1"/>
</dbReference>
<dbReference type="InterPro" id="IPR054592">
    <property type="entry name" value="iREC"/>
</dbReference>
<keyword evidence="3" id="KW-1185">Reference proteome</keyword>
<evidence type="ECO:0000313" key="2">
    <source>
        <dbReference type="EMBL" id="MBB2145747.1"/>
    </source>
</evidence>
<sequence>MESTFIINDSENAFTKKVISELKITPIDYYDLRDDIEIDRFVTENLKDKKVERLLIPTSLGENSDNNIGIRIGLHIRLSQNIGEKYLVPIIFISDRSLETLLLDQDNRYSLIAATQGSVLVGQDVEEIAAHLTHIRPADKNDFGSKVLNNLIIKGSETMGPHSLANEWGVIQFDKVANLASLLPSSPAYAKRSSLFFKYLSAKNRSKLISLGSPAAAIGTGPNLIPATGKKILYIDDEGYKGWTAALGKAFHGGTLAAITGEHLSEADFFAEISSKLAMDWDLILLDLRLLPLKEDLGGHILPIASYSGTKILKEIKMGNEGVQVIIFTASNKAWNMRDLQKLGADGYYIKESPEYLMPDHLSLENYNSFKAQVLECFAKVHLRQLYVAKENAKAQTVNTLVDFMAFSALALDEFFTLLKLDLRKSAFLSLFQIIELYAKSVISGSPVSVVDLNGVTVCIKIGLDYQLVFHQDAINGNYFEKAVGLKNPYKDSALGNISFVIAFKFGQGNVELRKVADLVKKRNDIAHTGTANPNMQDFDDLIGLITLFRSNS</sequence>
<dbReference type="EMBL" id="WNXD01000002">
    <property type="protein sequence ID" value="MBB2145747.1"/>
    <property type="molecule type" value="Genomic_DNA"/>
</dbReference>
<dbReference type="AlphaFoldDB" id="A0A923E1H3"/>
<gene>
    <name evidence="2" type="ORF">GM921_09635</name>
</gene>
<feature type="domain" description="Inactive Receiver" evidence="1">
    <location>
        <begin position="12"/>
        <end position="121"/>
    </location>
</feature>
<dbReference type="RefSeq" id="WP_182922438.1">
    <property type="nucleotide sequence ID" value="NZ_WNXD01000002.1"/>
</dbReference>
<dbReference type="Proteomes" id="UP000601055">
    <property type="component" value="Unassembled WGS sequence"/>
</dbReference>
<evidence type="ECO:0000259" key="1">
    <source>
        <dbReference type="Pfam" id="PF22563"/>
    </source>
</evidence>
<accession>A0A923E1H3</accession>
<protein>
    <recommendedName>
        <fullName evidence="1">Inactive Receiver domain-containing protein</fullName>
    </recommendedName>
</protein>
<organism evidence="2 3">
    <name type="scientific">Pedobacter planticolens</name>
    <dbReference type="NCBI Taxonomy" id="2679964"/>
    <lineage>
        <taxon>Bacteria</taxon>
        <taxon>Pseudomonadati</taxon>
        <taxon>Bacteroidota</taxon>
        <taxon>Sphingobacteriia</taxon>
        <taxon>Sphingobacteriales</taxon>
        <taxon>Sphingobacteriaceae</taxon>
        <taxon>Pedobacter</taxon>
    </lineage>
</organism>
<name>A0A923E1H3_9SPHI</name>
<proteinExistence type="predicted"/>